<keyword evidence="2" id="KW-1185">Reference proteome</keyword>
<protein>
    <submittedName>
        <fullName evidence="1">Uncharacterized protein</fullName>
    </submittedName>
</protein>
<proteinExistence type="predicted"/>
<reference evidence="1" key="1">
    <citation type="submission" date="2019-10" db="EMBL/GenBank/DDBJ databases">
        <title>The sequence and de novo assembly of the wild yak genome.</title>
        <authorList>
            <person name="Liu Y."/>
        </authorList>
    </citation>
    <scope>NUCLEOTIDE SEQUENCE [LARGE SCALE GENOMIC DNA]</scope>
    <source>
        <strain evidence="1">WY2019</strain>
    </source>
</reference>
<accession>A0A6B0S4M9</accession>
<dbReference type="AlphaFoldDB" id="A0A6B0S4M9"/>
<comment type="caution">
    <text evidence="1">The sequence shown here is derived from an EMBL/GenBank/DDBJ whole genome shotgun (WGS) entry which is preliminary data.</text>
</comment>
<organism evidence="1 2">
    <name type="scientific">Bos mutus</name>
    <name type="common">wild yak</name>
    <dbReference type="NCBI Taxonomy" id="72004"/>
    <lineage>
        <taxon>Eukaryota</taxon>
        <taxon>Metazoa</taxon>
        <taxon>Chordata</taxon>
        <taxon>Craniata</taxon>
        <taxon>Vertebrata</taxon>
        <taxon>Euteleostomi</taxon>
        <taxon>Mammalia</taxon>
        <taxon>Eutheria</taxon>
        <taxon>Laurasiatheria</taxon>
        <taxon>Artiodactyla</taxon>
        <taxon>Ruminantia</taxon>
        <taxon>Pecora</taxon>
        <taxon>Bovidae</taxon>
        <taxon>Bovinae</taxon>
        <taxon>Bos</taxon>
    </lineage>
</organism>
<name>A0A6B0S4M9_9CETA</name>
<sequence length="58" mass="6509">MAKQNILSNFKKGRDIDSIDCLEIYVTDPPKRVLRGQGSALLNFDPPCLTQCLTNRSL</sequence>
<dbReference type="EMBL" id="VBQZ03000160">
    <property type="protein sequence ID" value="MXQ96381.1"/>
    <property type="molecule type" value="Genomic_DNA"/>
</dbReference>
<dbReference type="Proteomes" id="UP000322234">
    <property type="component" value="Unassembled WGS sequence"/>
</dbReference>
<gene>
    <name evidence="1" type="ORF">E5288_WYG001226</name>
</gene>
<evidence type="ECO:0000313" key="1">
    <source>
        <dbReference type="EMBL" id="MXQ96381.1"/>
    </source>
</evidence>
<evidence type="ECO:0000313" key="2">
    <source>
        <dbReference type="Proteomes" id="UP000322234"/>
    </source>
</evidence>